<feature type="signal peptide" evidence="3">
    <location>
        <begin position="1"/>
        <end position="28"/>
    </location>
</feature>
<feature type="domain" description="Pilus assembly protein C-terminal" evidence="4">
    <location>
        <begin position="721"/>
        <end position="815"/>
    </location>
</feature>
<dbReference type="Proteomes" id="UP000078504">
    <property type="component" value="Unassembled WGS sequence"/>
</dbReference>
<reference evidence="6 7" key="1">
    <citation type="submission" date="2016-04" db="EMBL/GenBank/DDBJ databases">
        <title>ATOL: Assembling a taxonomically balanced genome-scale reconstruction of the evolutionary history of the Enterobacteriaceae.</title>
        <authorList>
            <person name="Plunkett G.III."/>
            <person name="Neeno-Eckwall E.C."/>
            <person name="Glasner J.D."/>
            <person name="Perna N.T."/>
        </authorList>
    </citation>
    <scope>NUCLEOTIDE SEQUENCE [LARGE SCALE GENOMIC DNA]</scope>
    <source>
        <strain evidence="6 7">ATCC 51604</strain>
    </source>
</reference>
<protein>
    <submittedName>
        <fullName evidence="6">CFA/I fimbrial subunit C usher protein</fullName>
    </submittedName>
</protein>
<feature type="compositionally biased region" description="Low complexity" evidence="2">
    <location>
        <begin position="483"/>
        <end position="500"/>
    </location>
</feature>
<dbReference type="PATRIC" id="fig|1354253.4.peg.213"/>
<evidence type="ECO:0000259" key="4">
    <source>
        <dbReference type="Pfam" id="PF15976"/>
    </source>
</evidence>
<feature type="region of interest" description="Disordered" evidence="2">
    <location>
        <begin position="465"/>
        <end position="500"/>
    </location>
</feature>
<evidence type="ECO:0000256" key="3">
    <source>
        <dbReference type="SAM" id="SignalP"/>
    </source>
</evidence>
<dbReference type="Pfam" id="PF16967">
    <property type="entry name" value="TcfC"/>
    <property type="match status" value="1"/>
</dbReference>
<feature type="domain" description="Pilus assembly protein E-set like" evidence="5">
    <location>
        <begin position="274"/>
        <end position="341"/>
    </location>
</feature>
<dbReference type="RefSeq" id="WP_064511691.1">
    <property type="nucleotide sequence ID" value="NZ_LXEP01000003.1"/>
</dbReference>
<accession>A0A1B7I658</accession>
<comment type="caution">
    <text evidence="6">The sequence shown here is derived from an EMBL/GenBank/DDBJ whole genome shotgun (WGS) entry which is preliminary data.</text>
</comment>
<evidence type="ECO:0000256" key="2">
    <source>
        <dbReference type="SAM" id="MobiDB-lite"/>
    </source>
</evidence>
<evidence type="ECO:0000256" key="1">
    <source>
        <dbReference type="ARBA" id="ARBA00022729"/>
    </source>
</evidence>
<proteinExistence type="predicted"/>
<feature type="compositionally biased region" description="Polar residues" evidence="2">
    <location>
        <begin position="469"/>
        <end position="482"/>
    </location>
</feature>
<dbReference type="InterPro" id="IPR031917">
    <property type="entry name" value="Pilus_assem_C"/>
</dbReference>
<gene>
    <name evidence="6" type="ORF">M977_00209</name>
</gene>
<sequence>MNIRCYFPQNVLAGSIALALLSVGSAHATPVTTTSLLQQTEQLPTGFAEHFFDVPLAVRVELNGQLLGEAMITLSRDERVRLLEFTHNMDVQGHMLQRQQQWAQILQTERKLGDCSADCPEKLLAIQYSIENSQLSIVTADAETISGEAKYYLLPEESGLGLIMRNQLNLVNDGEGGTSGNYWLDTIASLGTWSAQSGWQMAKSNGYYDEMHYSMQHLYAQREYEGHFLRLGYFTPDSNNISLQPITMGGRPDTTIGVMFGSSDTLAISNDRPSSTPIYVTVNRPGIVEIYRNQQLINSQPVQPGLQTIDTRTLPGGIYPVEVRLVEDGDVTYRGDETIYKPENWTDPTNRWRYNLYAGKSTQLISNWEKQDEGKLNAGVMLNYLLNPRLVSGLSVQQVQGNMQYGTTLDWRISDSVSIYNNLSWAQNYGQGVDVQGIYNYGSGSLVLSHNQSWLDTRTRYGSYKGETRTSSANLQHRLSQKNSLTSRVSNSSGNSNGTGVDIGWQHNGELFSNNALWRVSLFDRPGSYSSGNSRNRGIDINLSWSLSSKSGSVNARLGSRTARDGGRDNNASLGWQQDYDEGFVRNLNTTLTADRYGMGLDVGAGFQNSLLRGDTYAQKSSYSSGISGGINLESTVAMGRSKLAASGESHYSGAGMIIDVESDVPGVHLRAEELNGGSTPLRPGRNFIPVEPYKTGHLQFDLEKDDHAVTIKPQSTSYQLNRGGVEYRKIQVMKTVTVIGRVLDASGEPIRGGQVVNHASRSVTEHGGFFAVEMNASSPTLAIHHNDKQLCELTLDINAHPQENNALMVGDIQCAKS</sequence>
<keyword evidence="1 3" id="KW-0732">Signal</keyword>
<evidence type="ECO:0000313" key="7">
    <source>
        <dbReference type="Proteomes" id="UP000078504"/>
    </source>
</evidence>
<evidence type="ECO:0000313" key="6">
    <source>
        <dbReference type="EMBL" id="OAT23919.1"/>
    </source>
</evidence>
<organism evidence="6 7">
    <name type="scientific">Buttiauxella gaviniae ATCC 51604</name>
    <dbReference type="NCBI Taxonomy" id="1354253"/>
    <lineage>
        <taxon>Bacteria</taxon>
        <taxon>Pseudomonadati</taxon>
        <taxon>Pseudomonadota</taxon>
        <taxon>Gammaproteobacteria</taxon>
        <taxon>Enterobacterales</taxon>
        <taxon>Enterobacteriaceae</taxon>
        <taxon>Buttiauxella</taxon>
    </lineage>
</organism>
<dbReference type="AlphaFoldDB" id="A0A1B7I658"/>
<dbReference type="InterPro" id="IPR032636">
    <property type="entry name" value="Pilus_assem_E-set-like_dom"/>
</dbReference>
<name>A0A1B7I658_9ENTR</name>
<dbReference type="Pfam" id="PF15976">
    <property type="entry name" value="CooC_C"/>
    <property type="match status" value="1"/>
</dbReference>
<dbReference type="EMBL" id="LXEP01000003">
    <property type="protein sequence ID" value="OAT23919.1"/>
    <property type="molecule type" value="Genomic_DNA"/>
</dbReference>
<evidence type="ECO:0000259" key="5">
    <source>
        <dbReference type="Pfam" id="PF16967"/>
    </source>
</evidence>
<feature type="chain" id="PRO_5008593814" evidence="3">
    <location>
        <begin position="29"/>
        <end position="818"/>
    </location>
</feature>